<dbReference type="CDD" id="cd02134">
    <property type="entry name" value="KH-II_NusA_rpt1"/>
    <property type="match status" value="1"/>
</dbReference>
<evidence type="ECO:0000256" key="4">
    <source>
        <dbReference type="ARBA" id="ARBA00022884"/>
    </source>
</evidence>
<dbReference type="PROSITE" id="PS50084">
    <property type="entry name" value="KH_TYPE_1"/>
    <property type="match status" value="1"/>
</dbReference>
<keyword evidence="11" id="KW-1185">Reference proteome</keyword>
<gene>
    <name evidence="7" type="primary">nusA</name>
    <name evidence="10" type="ORF">N803_17590</name>
</gene>
<dbReference type="HAMAP" id="MF_00945_B">
    <property type="entry name" value="NusA_B"/>
    <property type="match status" value="1"/>
</dbReference>
<feature type="compositionally biased region" description="Low complexity" evidence="8">
    <location>
        <begin position="383"/>
        <end position="392"/>
    </location>
</feature>
<dbReference type="CDD" id="cd22529">
    <property type="entry name" value="KH-II_NusA_rpt2"/>
    <property type="match status" value="1"/>
</dbReference>
<proteinExistence type="inferred from homology"/>
<comment type="function">
    <text evidence="7">Participates in both transcription termination and antitermination.</text>
</comment>
<dbReference type="Pfam" id="PF08529">
    <property type="entry name" value="NusA_N"/>
    <property type="match status" value="1"/>
</dbReference>
<dbReference type="GO" id="GO:0005829">
    <property type="term" value="C:cytosol"/>
    <property type="evidence" value="ECO:0007669"/>
    <property type="project" value="TreeGrafter"/>
</dbReference>
<keyword evidence="5 7" id="KW-0805">Transcription regulation</keyword>
<dbReference type="SUPFAM" id="SSF50249">
    <property type="entry name" value="Nucleic acid-binding proteins"/>
    <property type="match status" value="1"/>
</dbReference>
<dbReference type="GO" id="GO:0003746">
    <property type="term" value="F:translation elongation factor activity"/>
    <property type="evidence" value="ECO:0007669"/>
    <property type="project" value="UniProtKB-KW"/>
</dbReference>
<dbReference type="GO" id="GO:0003723">
    <property type="term" value="F:RNA binding"/>
    <property type="evidence" value="ECO:0007669"/>
    <property type="project" value="UniProtKB-UniRule"/>
</dbReference>
<dbReference type="InterPro" id="IPR025249">
    <property type="entry name" value="TF_NusA_KH_1st"/>
</dbReference>
<comment type="subcellular location">
    <subcellularLocation>
        <location evidence="7">Cytoplasm</location>
    </subcellularLocation>
</comment>
<dbReference type="InterPro" id="IPR013735">
    <property type="entry name" value="TF_NusA_N"/>
</dbReference>
<keyword evidence="2 7" id="KW-0963">Cytoplasm</keyword>
<dbReference type="Gene3D" id="3.30.1480.10">
    <property type="entry name" value="NusA, N-terminal domain"/>
    <property type="match status" value="1"/>
</dbReference>
<dbReference type="NCBIfam" id="TIGR01953">
    <property type="entry name" value="NusA"/>
    <property type="match status" value="1"/>
</dbReference>
<dbReference type="Proteomes" id="UP000030011">
    <property type="component" value="Unassembled WGS sequence"/>
</dbReference>
<evidence type="ECO:0000313" key="10">
    <source>
        <dbReference type="EMBL" id="KGN36824.1"/>
    </source>
</evidence>
<keyword evidence="6 7" id="KW-0804">Transcription</keyword>
<evidence type="ECO:0000256" key="6">
    <source>
        <dbReference type="ARBA" id="ARBA00023163"/>
    </source>
</evidence>
<name>A0A0A0JJ71_9MICO</name>
<dbReference type="InterPro" id="IPR010213">
    <property type="entry name" value="TF_NusA"/>
</dbReference>
<evidence type="ECO:0000256" key="1">
    <source>
        <dbReference type="ARBA" id="ARBA00022472"/>
    </source>
</evidence>
<dbReference type="InterPro" id="IPR012340">
    <property type="entry name" value="NA-bd_OB-fold"/>
</dbReference>
<dbReference type="Gene3D" id="3.30.300.20">
    <property type="match status" value="2"/>
</dbReference>
<reference evidence="10 11" key="1">
    <citation type="submission" date="2013-08" db="EMBL/GenBank/DDBJ databases">
        <title>The genome sequence of Knoellia subterranea.</title>
        <authorList>
            <person name="Zhu W."/>
            <person name="Wang G."/>
        </authorList>
    </citation>
    <scope>NUCLEOTIDE SEQUENCE [LARGE SCALE GENOMIC DNA]</scope>
    <source>
        <strain evidence="10 11">KCTC 19937</strain>
    </source>
</reference>
<dbReference type="InterPro" id="IPR036555">
    <property type="entry name" value="NusA_N_sf"/>
</dbReference>
<dbReference type="GO" id="GO:0006353">
    <property type="term" value="P:DNA-templated transcription termination"/>
    <property type="evidence" value="ECO:0007669"/>
    <property type="project" value="UniProtKB-UniRule"/>
</dbReference>
<evidence type="ECO:0000256" key="3">
    <source>
        <dbReference type="ARBA" id="ARBA00022814"/>
    </source>
</evidence>
<dbReference type="InterPro" id="IPR009019">
    <property type="entry name" value="KH_sf_prok-type"/>
</dbReference>
<keyword evidence="3 7" id="KW-0889">Transcription antitermination</keyword>
<dbReference type="Pfam" id="PF26594">
    <property type="entry name" value="KH_NusA_2nd"/>
    <property type="match status" value="1"/>
</dbReference>
<evidence type="ECO:0000256" key="2">
    <source>
        <dbReference type="ARBA" id="ARBA00022490"/>
    </source>
</evidence>
<feature type="region of interest" description="Disordered" evidence="8">
    <location>
        <begin position="62"/>
        <end position="132"/>
    </location>
</feature>
<evidence type="ECO:0000256" key="5">
    <source>
        <dbReference type="ARBA" id="ARBA00023015"/>
    </source>
</evidence>
<evidence type="ECO:0000256" key="8">
    <source>
        <dbReference type="SAM" id="MobiDB-lite"/>
    </source>
</evidence>
<dbReference type="RefSeq" id="WP_035906251.1">
    <property type="nucleotide sequence ID" value="NZ_AVPK01000008.1"/>
</dbReference>
<comment type="caution">
    <text evidence="10">The sequence shown here is derived from an EMBL/GenBank/DDBJ whole genome shotgun (WGS) entry which is preliminary data.</text>
</comment>
<dbReference type="InterPro" id="IPR003029">
    <property type="entry name" value="S1_domain"/>
</dbReference>
<feature type="compositionally biased region" description="Low complexity" evidence="8">
    <location>
        <begin position="77"/>
        <end position="86"/>
    </location>
</feature>
<accession>A0A0A0JJ71</accession>
<feature type="domain" description="S1 motif" evidence="9">
    <location>
        <begin position="167"/>
        <end position="232"/>
    </location>
</feature>
<dbReference type="InterPro" id="IPR015946">
    <property type="entry name" value="KH_dom-like_a/b"/>
</dbReference>
<keyword evidence="10" id="KW-0251">Elongation factor</keyword>
<keyword evidence="4 7" id="KW-0694">RNA-binding</keyword>
<evidence type="ECO:0000313" key="11">
    <source>
        <dbReference type="Proteomes" id="UP000030011"/>
    </source>
</evidence>
<dbReference type="PROSITE" id="PS50126">
    <property type="entry name" value="S1"/>
    <property type="match status" value="1"/>
</dbReference>
<dbReference type="FunFam" id="3.30.300.20:FF:000005">
    <property type="entry name" value="Transcription termination/antitermination protein NusA"/>
    <property type="match status" value="1"/>
</dbReference>
<dbReference type="InterPro" id="IPR030842">
    <property type="entry name" value="TF_NusA_bacterial"/>
</dbReference>
<dbReference type="SMART" id="SM00316">
    <property type="entry name" value="S1"/>
    <property type="match status" value="1"/>
</dbReference>
<dbReference type="eggNOG" id="COG0195">
    <property type="taxonomic scope" value="Bacteria"/>
</dbReference>
<dbReference type="PANTHER" id="PTHR22648">
    <property type="entry name" value="TRANSCRIPTION TERMINATION FACTOR NUSA"/>
    <property type="match status" value="1"/>
</dbReference>
<keyword evidence="1 7" id="KW-0806">Transcription termination</keyword>
<sequence>MDIDLAVLRGVERERDISLDVLIPAIEQALLLAYHRTEGAYRSARAELDRKTGHVTIWAREEFEVPVEEEPVEDAETAPASPSSDDANSDADAEGDAASGEETDADEVEAPAEPARPRMRREYGPEFDDTPTDFGRVAAATARQVIVQRLRDIEDDAIMGDFKGREGDIVAGIIQQSPDPRHVTVDFGSVEGILPLAEQVPGEKYVHGQRIRTYVVSVKRGLRGPQIGLSRTHPNLVRKLFALEVPEIADGSVEIAALARESGHRTKIAVHTKVAGLNAKGACIGPMGARVRAVMAELHGEKIDIVDYSDDPATFIAAALSPSRVQSVEIVDRQLRAARVVVPDYQLSLAIGREGQNARLAAKLTGWRIDIRSDNPGAGGSAGAEEAPAPSGDASDPR</sequence>
<dbReference type="SUPFAM" id="SSF54814">
    <property type="entry name" value="Prokaryotic type KH domain (KH-domain type II)"/>
    <property type="match status" value="2"/>
</dbReference>
<dbReference type="GO" id="GO:0031564">
    <property type="term" value="P:transcription antitermination"/>
    <property type="evidence" value="ECO:0007669"/>
    <property type="project" value="UniProtKB-UniRule"/>
</dbReference>
<feature type="compositionally biased region" description="Acidic residues" evidence="8">
    <location>
        <begin position="87"/>
        <end position="110"/>
    </location>
</feature>
<dbReference type="Pfam" id="PF13184">
    <property type="entry name" value="KH_NusA_1st"/>
    <property type="match status" value="1"/>
</dbReference>
<comment type="similarity">
    <text evidence="7">Belongs to the NusA family.</text>
</comment>
<dbReference type="CDD" id="cd04455">
    <property type="entry name" value="S1_NusA"/>
    <property type="match status" value="1"/>
</dbReference>
<protein>
    <recommendedName>
        <fullName evidence="7">Transcription termination/antitermination protein NusA</fullName>
    </recommendedName>
</protein>
<evidence type="ECO:0000259" key="9">
    <source>
        <dbReference type="PROSITE" id="PS50126"/>
    </source>
</evidence>
<feature type="region of interest" description="Disordered" evidence="8">
    <location>
        <begin position="374"/>
        <end position="398"/>
    </location>
</feature>
<evidence type="ECO:0000256" key="7">
    <source>
        <dbReference type="HAMAP-Rule" id="MF_00945"/>
    </source>
</evidence>
<keyword evidence="10" id="KW-0648">Protein biosynthesis</keyword>
<feature type="compositionally biased region" description="Acidic residues" evidence="8">
    <location>
        <begin position="64"/>
        <end position="76"/>
    </location>
</feature>
<dbReference type="SUPFAM" id="SSF69705">
    <property type="entry name" value="Transcription factor NusA, N-terminal domain"/>
    <property type="match status" value="1"/>
</dbReference>
<dbReference type="STRING" id="1385521.N803_17590"/>
<dbReference type="EMBL" id="AVPK01000008">
    <property type="protein sequence ID" value="KGN36824.1"/>
    <property type="molecule type" value="Genomic_DNA"/>
</dbReference>
<dbReference type="GO" id="GO:0003700">
    <property type="term" value="F:DNA-binding transcription factor activity"/>
    <property type="evidence" value="ECO:0007669"/>
    <property type="project" value="InterPro"/>
</dbReference>
<comment type="subunit">
    <text evidence="7">Monomer. Binds directly to the core enzyme of the DNA-dependent RNA polymerase and to nascent RNA.</text>
</comment>
<dbReference type="Gene3D" id="2.40.50.140">
    <property type="entry name" value="Nucleic acid-binding proteins"/>
    <property type="match status" value="1"/>
</dbReference>
<dbReference type="AlphaFoldDB" id="A0A0A0JJ71"/>
<organism evidence="10 11">
    <name type="scientific">Knoellia subterranea KCTC 19937</name>
    <dbReference type="NCBI Taxonomy" id="1385521"/>
    <lineage>
        <taxon>Bacteria</taxon>
        <taxon>Bacillati</taxon>
        <taxon>Actinomycetota</taxon>
        <taxon>Actinomycetes</taxon>
        <taxon>Micrococcales</taxon>
        <taxon>Intrasporangiaceae</taxon>
        <taxon>Knoellia</taxon>
    </lineage>
</organism>
<dbReference type="PANTHER" id="PTHR22648:SF0">
    <property type="entry name" value="TRANSCRIPTION TERMINATION_ANTITERMINATION PROTEIN NUSA"/>
    <property type="match status" value="1"/>
</dbReference>
<dbReference type="FunFam" id="3.30.300.20:FF:000002">
    <property type="entry name" value="Transcription termination/antitermination protein NusA"/>
    <property type="match status" value="1"/>
</dbReference>
<dbReference type="OrthoDB" id="9807233at2"/>
<dbReference type="InterPro" id="IPR058582">
    <property type="entry name" value="KH_NusA_2nd"/>
</dbReference>